<dbReference type="NCBIfam" id="TIGR02009">
    <property type="entry name" value="PGMB-YQAB-SF"/>
    <property type="match status" value="1"/>
</dbReference>
<dbReference type="InterPro" id="IPR010972">
    <property type="entry name" value="Beta-PGM"/>
</dbReference>
<evidence type="ECO:0000256" key="6">
    <source>
        <dbReference type="ARBA" id="ARBA00023235"/>
    </source>
</evidence>
<gene>
    <name evidence="11" type="primary">pgmB</name>
    <name evidence="11" type="ORF">KFZ77_10090</name>
</gene>
<dbReference type="RefSeq" id="WP_264384074.1">
    <property type="nucleotide sequence ID" value="NZ_CP074352.1"/>
</dbReference>
<dbReference type="InterPro" id="IPR051600">
    <property type="entry name" value="Beta-PGM-like"/>
</dbReference>
<dbReference type="NCBIfam" id="TIGR01509">
    <property type="entry name" value="HAD-SF-IA-v3"/>
    <property type="match status" value="1"/>
</dbReference>
<dbReference type="Proteomes" id="UP001156318">
    <property type="component" value="Chromosome"/>
</dbReference>
<dbReference type="SUPFAM" id="SSF56784">
    <property type="entry name" value="HAD-like"/>
    <property type="match status" value="1"/>
</dbReference>
<keyword evidence="3" id="KW-0597">Phosphoprotein</keyword>
<evidence type="ECO:0000256" key="4">
    <source>
        <dbReference type="ARBA" id="ARBA00022723"/>
    </source>
</evidence>
<evidence type="ECO:0000256" key="5">
    <source>
        <dbReference type="ARBA" id="ARBA00022842"/>
    </source>
</evidence>
<dbReference type="InterPro" id="IPR010976">
    <property type="entry name" value="B-phosphoglucomutase_hydrolase"/>
</dbReference>
<accession>A0ABY6J8S5</accession>
<evidence type="ECO:0000256" key="9">
    <source>
        <dbReference type="ARBA" id="ARBA00044968"/>
    </source>
</evidence>
<keyword evidence="12" id="KW-1185">Reference proteome</keyword>
<dbReference type="InterPro" id="IPR006439">
    <property type="entry name" value="HAD-SF_hydro_IA"/>
</dbReference>
<evidence type="ECO:0000256" key="8">
    <source>
        <dbReference type="ARBA" id="ARBA00044926"/>
    </source>
</evidence>
<dbReference type="InterPro" id="IPR023214">
    <property type="entry name" value="HAD_sf"/>
</dbReference>
<keyword evidence="4" id="KW-0479">Metal-binding</keyword>
<dbReference type="PANTHER" id="PTHR46193">
    <property type="entry name" value="6-PHOSPHOGLUCONATE PHOSPHATASE"/>
    <property type="match status" value="1"/>
</dbReference>
<keyword evidence="6 11" id="KW-0413">Isomerase</keyword>
<comment type="similarity">
    <text evidence="2">Belongs to the HAD-like hydrolase superfamily. CbbY/CbbZ/Gph/YieH family.</text>
</comment>
<comment type="catalytic activity">
    <reaction evidence="8">
        <text>beta-D-glucose 1-phosphate = beta-D-glucose 6-phosphate</text>
        <dbReference type="Rhea" id="RHEA:20113"/>
        <dbReference type="ChEBI" id="CHEBI:57684"/>
        <dbReference type="ChEBI" id="CHEBI:58247"/>
        <dbReference type="EC" id="5.4.2.6"/>
    </reaction>
</comment>
<keyword evidence="5" id="KW-0460">Magnesium</keyword>
<comment type="cofactor">
    <cofactor evidence="1">
        <name>Mg(2+)</name>
        <dbReference type="ChEBI" id="CHEBI:18420"/>
    </cofactor>
</comment>
<evidence type="ECO:0000313" key="12">
    <source>
        <dbReference type="Proteomes" id="UP001156318"/>
    </source>
</evidence>
<evidence type="ECO:0000256" key="7">
    <source>
        <dbReference type="ARBA" id="ARBA00023277"/>
    </source>
</evidence>
<dbReference type="SFLD" id="SFLDG01129">
    <property type="entry name" value="C1.5:_HAD__Beta-PGM__Phosphata"/>
    <property type="match status" value="1"/>
</dbReference>
<evidence type="ECO:0000256" key="2">
    <source>
        <dbReference type="ARBA" id="ARBA00006171"/>
    </source>
</evidence>
<proteinExistence type="inferred from homology"/>
<dbReference type="SFLD" id="SFLDS00003">
    <property type="entry name" value="Haloacid_Dehalogenase"/>
    <property type="match status" value="1"/>
</dbReference>
<reference evidence="11 12" key="1">
    <citation type="submission" date="2021-05" db="EMBL/GenBank/DDBJ databases">
        <title>Isolation, identification, and the growth promoting effects of Pantoea dispersa strain YSD J2 from the aboveground leaves of Cyperus esculentus L.Var. Sativus.</title>
        <authorList>
            <person name="Wang S."/>
            <person name="Tang X.M."/>
            <person name="Huang Y.N."/>
        </authorList>
    </citation>
    <scope>NUCLEOTIDE SEQUENCE [LARGE SCALE GENOMIC DNA]</scope>
    <source>
        <strain evidence="12">YSD YN2</strain>
    </source>
</reference>
<evidence type="ECO:0000256" key="1">
    <source>
        <dbReference type="ARBA" id="ARBA00001946"/>
    </source>
</evidence>
<dbReference type="SFLD" id="SFLDG01135">
    <property type="entry name" value="C1.5.6:_HAD__Beta-PGM__Phospha"/>
    <property type="match status" value="1"/>
</dbReference>
<sequence>MTFAAVIFDLDGVITDTAHLHFQAWQATAAGIGIAIDAAFNAQLKGISRMDSLERILQHGGKAARYDADARARLAAQKNARYVELLAGLDRRAILPGISELLEALAQRGIAIGLASVSLNAPAILAALGLTSRFNYCVDASRLRRTKPDPEIFLTACAGLQVAPAQAIGIEDAQAGIDAINASGMRSVGIGSDLQGAGLVLDSTAQLNVPLLQAFWSTQPRAVAQVN</sequence>
<dbReference type="NCBIfam" id="TIGR01990">
    <property type="entry name" value="bPGM"/>
    <property type="match status" value="1"/>
</dbReference>
<dbReference type="PANTHER" id="PTHR46193:SF18">
    <property type="entry name" value="HEXITOL PHOSPHATASE B"/>
    <property type="match status" value="1"/>
</dbReference>
<protein>
    <recommendedName>
        <fullName evidence="10">Beta-phosphoglucomutase</fullName>
        <ecNumber evidence="9">5.4.2.6</ecNumber>
    </recommendedName>
</protein>
<evidence type="ECO:0000256" key="3">
    <source>
        <dbReference type="ARBA" id="ARBA00022553"/>
    </source>
</evidence>
<dbReference type="CDD" id="cd02598">
    <property type="entry name" value="HAD_BPGM"/>
    <property type="match status" value="1"/>
</dbReference>
<dbReference type="Gene3D" id="1.10.150.240">
    <property type="entry name" value="Putative phosphatase, domain 2"/>
    <property type="match status" value="1"/>
</dbReference>
<dbReference type="GO" id="GO:0008801">
    <property type="term" value="F:beta-phosphoglucomutase activity"/>
    <property type="evidence" value="ECO:0007669"/>
    <property type="project" value="UniProtKB-EC"/>
</dbReference>
<dbReference type="EMBL" id="CP074352">
    <property type="protein sequence ID" value="UYU30255.1"/>
    <property type="molecule type" value="Genomic_DNA"/>
</dbReference>
<dbReference type="Pfam" id="PF00702">
    <property type="entry name" value="Hydrolase"/>
    <property type="match status" value="1"/>
</dbReference>
<name>A0ABY6J8S5_9ENTR</name>
<keyword evidence="7" id="KW-0119">Carbohydrate metabolism</keyword>
<dbReference type="InterPro" id="IPR023198">
    <property type="entry name" value="PGP-like_dom2"/>
</dbReference>
<organism evidence="11 12">
    <name type="scientific">Siccibacter colletis</name>
    <dbReference type="NCBI Taxonomy" id="1505757"/>
    <lineage>
        <taxon>Bacteria</taxon>
        <taxon>Pseudomonadati</taxon>
        <taxon>Pseudomonadota</taxon>
        <taxon>Gammaproteobacteria</taxon>
        <taxon>Enterobacterales</taxon>
        <taxon>Enterobacteriaceae</taxon>
        <taxon>Siccibacter</taxon>
    </lineage>
</organism>
<evidence type="ECO:0000313" key="11">
    <source>
        <dbReference type="EMBL" id="UYU30255.1"/>
    </source>
</evidence>
<evidence type="ECO:0000256" key="10">
    <source>
        <dbReference type="ARBA" id="ARBA00044991"/>
    </source>
</evidence>
<dbReference type="Gene3D" id="3.40.50.1000">
    <property type="entry name" value="HAD superfamily/HAD-like"/>
    <property type="match status" value="1"/>
</dbReference>
<dbReference type="InterPro" id="IPR036412">
    <property type="entry name" value="HAD-like_sf"/>
</dbReference>
<dbReference type="EC" id="5.4.2.6" evidence="9"/>